<evidence type="ECO:0000256" key="1">
    <source>
        <dbReference type="ARBA" id="ARBA00004613"/>
    </source>
</evidence>
<protein>
    <recommendedName>
        <fullName evidence="11">GDSL esterase/lipase</fullName>
    </recommendedName>
</protein>
<dbReference type="PANTHER" id="PTHR45650:SF24">
    <property type="entry name" value="GDSL ESTERASE_LIPASE 7-LIKE"/>
    <property type="match status" value="1"/>
</dbReference>
<dbReference type="OrthoDB" id="1600564at2759"/>
<comment type="subcellular location">
    <subcellularLocation>
        <location evidence="1">Secreted</location>
    </subcellularLocation>
</comment>
<dbReference type="EMBL" id="BSYR01000035">
    <property type="protein sequence ID" value="GMJ02249.1"/>
    <property type="molecule type" value="Genomic_DNA"/>
</dbReference>
<sequence length="162" mass="17680">MAFTCLGFIVLFFLPFSSSCILGLNHSVITIPAIYAFGDSSIDAGNNKFLHHATAKFDFSPYGIDFLGGIPTGRTTNGKTVVDFIAKSVALPFPPSILSLSKAQRKSTLTGVNYGSSASGIHDMPHKTTKIFIKLFKKTQKSIKRELESTRSFALHMSHSQF</sequence>
<evidence type="ECO:0000256" key="7">
    <source>
        <dbReference type="ARBA" id="ARBA00023098"/>
    </source>
</evidence>
<keyword evidence="4 8" id="KW-0732">Signal</keyword>
<name>A0A9W7IYJ7_HIBTR</name>
<evidence type="ECO:0000313" key="10">
    <source>
        <dbReference type="Proteomes" id="UP001165190"/>
    </source>
</evidence>
<dbReference type="Proteomes" id="UP001165190">
    <property type="component" value="Unassembled WGS sequence"/>
</dbReference>
<evidence type="ECO:0000256" key="4">
    <source>
        <dbReference type="ARBA" id="ARBA00022729"/>
    </source>
</evidence>
<evidence type="ECO:0000256" key="3">
    <source>
        <dbReference type="ARBA" id="ARBA00022525"/>
    </source>
</evidence>
<evidence type="ECO:0000256" key="6">
    <source>
        <dbReference type="ARBA" id="ARBA00022963"/>
    </source>
</evidence>
<dbReference type="InterPro" id="IPR001087">
    <property type="entry name" value="GDSL"/>
</dbReference>
<keyword evidence="7" id="KW-0443">Lipid metabolism</keyword>
<organism evidence="9 10">
    <name type="scientific">Hibiscus trionum</name>
    <name type="common">Flower of an hour</name>
    <dbReference type="NCBI Taxonomy" id="183268"/>
    <lineage>
        <taxon>Eukaryota</taxon>
        <taxon>Viridiplantae</taxon>
        <taxon>Streptophyta</taxon>
        <taxon>Embryophyta</taxon>
        <taxon>Tracheophyta</taxon>
        <taxon>Spermatophyta</taxon>
        <taxon>Magnoliopsida</taxon>
        <taxon>eudicotyledons</taxon>
        <taxon>Gunneridae</taxon>
        <taxon>Pentapetalae</taxon>
        <taxon>rosids</taxon>
        <taxon>malvids</taxon>
        <taxon>Malvales</taxon>
        <taxon>Malvaceae</taxon>
        <taxon>Malvoideae</taxon>
        <taxon>Hibiscus</taxon>
    </lineage>
</organism>
<keyword evidence="3" id="KW-0964">Secreted</keyword>
<evidence type="ECO:0000313" key="9">
    <source>
        <dbReference type="EMBL" id="GMJ02249.1"/>
    </source>
</evidence>
<keyword evidence="5" id="KW-0378">Hydrolase</keyword>
<feature type="chain" id="PRO_5040749854" description="GDSL esterase/lipase" evidence="8">
    <location>
        <begin position="20"/>
        <end position="162"/>
    </location>
</feature>
<feature type="signal peptide" evidence="8">
    <location>
        <begin position="1"/>
        <end position="19"/>
    </location>
</feature>
<comment type="caution">
    <text evidence="9">The sequence shown here is derived from an EMBL/GenBank/DDBJ whole genome shotgun (WGS) entry which is preliminary data.</text>
</comment>
<gene>
    <name evidence="9" type="ORF">HRI_003894100</name>
</gene>
<dbReference type="AlphaFoldDB" id="A0A9W7IYJ7"/>
<dbReference type="GO" id="GO:0005576">
    <property type="term" value="C:extracellular region"/>
    <property type="evidence" value="ECO:0007669"/>
    <property type="project" value="UniProtKB-SubCell"/>
</dbReference>
<dbReference type="GO" id="GO:0016042">
    <property type="term" value="P:lipid catabolic process"/>
    <property type="evidence" value="ECO:0007669"/>
    <property type="project" value="UniProtKB-KW"/>
</dbReference>
<evidence type="ECO:0000256" key="5">
    <source>
        <dbReference type="ARBA" id="ARBA00022801"/>
    </source>
</evidence>
<evidence type="ECO:0008006" key="11">
    <source>
        <dbReference type="Google" id="ProtNLM"/>
    </source>
</evidence>
<dbReference type="InterPro" id="IPR036514">
    <property type="entry name" value="SGNH_hydro_sf"/>
</dbReference>
<keyword evidence="6" id="KW-0442">Lipid degradation</keyword>
<accession>A0A9W7IYJ7</accession>
<dbReference type="PANTHER" id="PTHR45650">
    <property type="entry name" value="GDSL-LIKE LIPASE/ACYLHYDROLASE-RELATED"/>
    <property type="match status" value="1"/>
</dbReference>
<keyword evidence="10" id="KW-1185">Reference proteome</keyword>
<dbReference type="InterPro" id="IPR051238">
    <property type="entry name" value="GDSL_esterase/lipase"/>
</dbReference>
<evidence type="ECO:0000256" key="2">
    <source>
        <dbReference type="ARBA" id="ARBA00008668"/>
    </source>
</evidence>
<dbReference type="Gene3D" id="3.40.50.1110">
    <property type="entry name" value="SGNH hydrolase"/>
    <property type="match status" value="1"/>
</dbReference>
<proteinExistence type="inferred from homology"/>
<reference evidence="9" key="1">
    <citation type="submission" date="2023-05" db="EMBL/GenBank/DDBJ databases">
        <title>Genome and transcriptome analyses reveal genes involved in the formation of fine ridges on petal epidermal cells in Hibiscus trionum.</title>
        <authorList>
            <person name="Koshimizu S."/>
            <person name="Masuda S."/>
            <person name="Ishii T."/>
            <person name="Shirasu K."/>
            <person name="Hoshino A."/>
            <person name="Arita M."/>
        </authorList>
    </citation>
    <scope>NUCLEOTIDE SEQUENCE</scope>
    <source>
        <strain evidence="9">Hamamatsu line</strain>
    </source>
</reference>
<evidence type="ECO:0000256" key="8">
    <source>
        <dbReference type="SAM" id="SignalP"/>
    </source>
</evidence>
<dbReference type="Pfam" id="PF00657">
    <property type="entry name" value="Lipase_GDSL"/>
    <property type="match status" value="1"/>
</dbReference>
<dbReference type="GO" id="GO:0016788">
    <property type="term" value="F:hydrolase activity, acting on ester bonds"/>
    <property type="evidence" value="ECO:0007669"/>
    <property type="project" value="InterPro"/>
</dbReference>
<comment type="similarity">
    <text evidence="2">Belongs to the 'GDSL' lipolytic enzyme family.</text>
</comment>